<name>A0A9P1J501_9PELO</name>
<feature type="region of interest" description="Disordered" evidence="1">
    <location>
        <begin position="1"/>
        <end position="22"/>
    </location>
</feature>
<feature type="compositionally biased region" description="Low complexity" evidence="1">
    <location>
        <begin position="469"/>
        <end position="491"/>
    </location>
</feature>
<feature type="region of interest" description="Disordered" evidence="1">
    <location>
        <begin position="794"/>
        <end position="845"/>
    </location>
</feature>
<dbReference type="Proteomes" id="UP001152747">
    <property type="component" value="Unassembled WGS sequence"/>
</dbReference>
<feature type="region of interest" description="Disordered" evidence="1">
    <location>
        <begin position="871"/>
        <end position="894"/>
    </location>
</feature>
<accession>A0A9P1J501</accession>
<protein>
    <submittedName>
        <fullName evidence="2">Uncharacterized protein</fullName>
    </submittedName>
</protein>
<dbReference type="OrthoDB" id="10017659at2759"/>
<evidence type="ECO:0000313" key="2">
    <source>
        <dbReference type="EMBL" id="CAI5455745.1"/>
    </source>
</evidence>
<comment type="caution">
    <text evidence="2">The sequence shown here is derived from an EMBL/GenBank/DDBJ whole genome shotgun (WGS) entry which is preliminary data.</text>
</comment>
<feature type="compositionally biased region" description="Polar residues" evidence="1">
    <location>
        <begin position="570"/>
        <end position="592"/>
    </location>
</feature>
<feature type="compositionally biased region" description="Polar residues" evidence="1">
    <location>
        <begin position="609"/>
        <end position="629"/>
    </location>
</feature>
<evidence type="ECO:0000256" key="1">
    <source>
        <dbReference type="SAM" id="MobiDB-lite"/>
    </source>
</evidence>
<feature type="region of interest" description="Disordered" evidence="1">
    <location>
        <begin position="661"/>
        <end position="736"/>
    </location>
</feature>
<gene>
    <name evidence="2" type="ORF">CAMP_LOCUS18382</name>
</gene>
<feature type="region of interest" description="Disordered" evidence="1">
    <location>
        <begin position="89"/>
        <end position="122"/>
    </location>
</feature>
<feature type="region of interest" description="Disordered" evidence="1">
    <location>
        <begin position="263"/>
        <end position="285"/>
    </location>
</feature>
<proteinExistence type="predicted"/>
<evidence type="ECO:0000313" key="3">
    <source>
        <dbReference type="Proteomes" id="UP001152747"/>
    </source>
</evidence>
<organism evidence="2 3">
    <name type="scientific">Caenorhabditis angaria</name>
    <dbReference type="NCBI Taxonomy" id="860376"/>
    <lineage>
        <taxon>Eukaryota</taxon>
        <taxon>Metazoa</taxon>
        <taxon>Ecdysozoa</taxon>
        <taxon>Nematoda</taxon>
        <taxon>Chromadorea</taxon>
        <taxon>Rhabditida</taxon>
        <taxon>Rhabditina</taxon>
        <taxon>Rhabditomorpha</taxon>
        <taxon>Rhabditoidea</taxon>
        <taxon>Rhabditidae</taxon>
        <taxon>Peloderinae</taxon>
        <taxon>Caenorhabditis</taxon>
    </lineage>
</organism>
<feature type="compositionally biased region" description="Low complexity" evidence="1">
    <location>
        <begin position="263"/>
        <end position="272"/>
    </location>
</feature>
<feature type="compositionally biased region" description="Basic and acidic residues" evidence="1">
    <location>
        <begin position="697"/>
        <end position="721"/>
    </location>
</feature>
<sequence>MHNFGQPHPPYRMRMPFPRGKRPDMNVGNGPPLTAAQMQQLVQMGINPNHIQLMGGQPPQTNGLPQHVQPPPQSVAAVAAQHQAAAAAAAAAQQHQQQLHQQQQQQQAAAAAAAAAAHAHPHTPHVAVPVTAAPVVHMPQPQPNQAHLMQHLQQLQAAHHAHHSQTQQAQLAQLIQQSQLVNAIANPVCPPPPPGVPSMPWPVTSPICHVPYFDMNMYRSVNIEVMPSHDQSGMDLPLTDISTLRFFFNFGVQQSRNLIAARSFQQQQNSQAPQPPQPPQQQQQQQIASIQEAMAAAASNGQNPANLMNIINNAAAQNPNAASLEQLNALLGQHSMLRQAQQLQGNPAQVHLQQANPMQQQLNTILNAAQNNRQMQNQAYAQSHALQQQLSVLMNQIQPQQIPGANVPPGVPVQQIPNERKTTHSDLIAPNHVHSVQAPIGIAQTAQVQQLNAAAAQAATIPTSQPIVQQQQIPTAHQPQAPQPQQVQPGQPAQPQPQQPQASTASTLQKTYENHTILLQHALYQAHQNNHLKQPSLHEARFQALAQHQATPSSTSPATGLHPFIRPTEANKQSTSSTPIATQSNSESTNISPRPPIPLDPSPPHVKTESPNSDKQQQQQPEAVQASSTTDEDAKPSSSAQVAAVNPIGIANPMAVSSTAIGQRVTASTPSNTTNSPTTNSSATSSGNNIPPLIQISEDHFTDTFRKSEQKVSDRKRDNRTNGEQNNEEEGEDKPALAPILMMSYLNTCMSQAKTQLNANGVHVGVDDNGQLVDFSSRPIDPIFKDAREDWARSRDYKRPHPASATATAIVGNNISIPSPNQPTGSSPKTETEATSMPAPSMPIGINRTAADVIPALTPKAECEEPIINVVGPEDDSEDDSVGGKRLRIATDEE</sequence>
<feature type="region of interest" description="Disordered" evidence="1">
    <location>
        <begin position="544"/>
        <end position="641"/>
    </location>
</feature>
<dbReference type="EMBL" id="CANHGI010000006">
    <property type="protein sequence ID" value="CAI5455745.1"/>
    <property type="molecule type" value="Genomic_DNA"/>
</dbReference>
<feature type="compositionally biased region" description="Polar residues" evidence="1">
    <location>
        <begin position="546"/>
        <end position="558"/>
    </location>
</feature>
<reference evidence="2" key="1">
    <citation type="submission" date="2022-11" db="EMBL/GenBank/DDBJ databases">
        <authorList>
            <person name="Kikuchi T."/>
        </authorList>
    </citation>
    <scope>NUCLEOTIDE SEQUENCE</scope>
    <source>
        <strain evidence="2">PS1010</strain>
    </source>
</reference>
<dbReference type="AlphaFoldDB" id="A0A9P1J501"/>
<feature type="compositionally biased region" description="Polar residues" evidence="1">
    <location>
        <begin position="805"/>
        <end position="835"/>
    </location>
</feature>
<feature type="compositionally biased region" description="Pro residues" evidence="1">
    <location>
        <begin position="593"/>
        <end position="604"/>
    </location>
</feature>
<keyword evidence="3" id="KW-1185">Reference proteome</keyword>
<feature type="compositionally biased region" description="Low complexity" evidence="1">
    <location>
        <begin position="666"/>
        <end position="686"/>
    </location>
</feature>
<feature type="region of interest" description="Disordered" evidence="1">
    <location>
        <begin position="466"/>
        <end position="507"/>
    </location>
</feature>